<sequence>MWFAVLKFGFAVLEPRKPRMFGLWFLLKFSVWVCCFEPRKAEKVVLWFLLKFAVWMTLDYFTLVLHYNGIMDGHSGRRKYIGGTVLVYDNMEIDLFSVQEIETMCKELGVYNYMQFYYVIPGCDLSDGLRYLSTDSHIIEMSKCLTPLNPKVDVYVEHETPNPLSMDKPIVIRDFSDRSDDDDVGIRLNDDGAGCSGYILMMCLLRDYMMSLYTISPHSHIILASPHSHITLSQPSHQHYPSQPSHQHYPNSPYPIISIDPIDDIPIGSDYGSSDQLNSPNNSDDEPHHIYPDFRATDLDDPVFTVGMYFRDNIELKEAVFAYRLKHGFGLRFTKNERWKVRVRCVEGCPWKLFAGRGDDGESFQINSFESVHTCSRAFHSRAVSSRWVAKKYIDHFRINPDMELDELIGKVMKDHEVELSRSKAYRAKQYAKVLIEGSYLEQYRRVRDYCEELMRTNPGTTAKVDVHVPGQQFKRLYVCLDGCKKGFLAGCRPIIGLDACHLKGAVAGQLLAAVGVDGNEGMYPIAYAVAEAESGETWTWFLENLVGDIGTGWCFVSDQQKGLVPAVKKVMQGSYHRFCVRHLFANFKKNHKGKKLKDLMWGAARASTLQEFDAFMREMEAVSKPAHDCLRGNLLPQWARHAFPHYPKCDMLLNNLCETFNSKIVNARTKPIITMLETIRRYLMTRIQKNRDAMLKYQGPICPRIQEKLQKCKAESKGCTPKWGGGNRYEVTSDGKKYIVDIVKKSCACNKWDLTGIPCKHAVRAISYKGHNAEDYVDDYFKKKTYLKVYSHLIQPCNGPDFWPIAAGDPVLPPIHRRQPGRPKRMHRRKDPDEHQNSHKLKRNQNSLKCGQCHQVGHNKRSCKKKQTMPAGVGQTEAREKGRKNVASSNKGNGKKRAGSTDVNFMGFKIPASVVQDETRAKGKKNMASSDKGNGKRGAANTEENSMGFRVPIGMSSQQSNILGSPAAYNSSAPATSFEDTRSRTDIYGVQSSRDKQ</sequence>
<feature type="compositionally biased region" description="Basic residues" evidence="5">
    <location>
        <begin position="816"/>
        <end position="830"/>
    </location>
</feature>
<feature type="compositionally biased region" description="Low complexity" evidence="5">
    <location>
        <begin position="233"/>
        <end position="253"/>
    </location>
</feature>
<reference evidence="8" key="1">
    <citation type="submission" date="2018-02" db="EMBL/GenBank/DDBJ databases">
        <authorList>
            <person name="Cohen D.B."/>
            <person name="Kent A.D."/>
        </authorList>
    </citation>
    <scope>NUCLEOTIDE SEQUENCE</scope>
</reference>
<feature type="domain" description="SWIM-type" evidence="7">
    <location>
        <begin position="739"/>
        <end position="771"/>
    </location>
</feature>
<dbReference type="EMBL" id="OIVN01004112">
    <property type="protein sequence ID" value="SPD15492.1"/>
    <property type="molecule type" value="Genomic_DNA"/>
</dbReference>
<dbReference type="Pfam" id="PF26130">
    <property type="entry name" value="PB1-like"/>
    <property type="match status" value="1"/>
</dbReference>
<evidence type="ECO:0000256" key="2">
    <source>
        <dbReference type="ARBA" id="ARBA00022771"/>
    </source>
</evidence>
<evidence type="ECO:0000256" key="1">
    <source>
        <dbReference type="ARBA" id="ARBA00022723"/>
    </source>
</evidence>
<feature type="region of interest" description="Disordered" evidence="5">
    <location>
        <begin position="232"/>
        <end position="253"/>
    </location>
</feature>
<dbReference type="Pfam" id="PF10551">
    <property type="entry name" value="MULE"/>
    <property type="match status" value="1"/>
</dbReference>
<dbReference type="PROSITE" id="PS50966">
    <property type="entry name" value="ZF_SWIM"/>
    <property type="match status" value="1"/>
</dbReference>
<dbReference type="Pfam" id="PF03108">
    <property type="entry name" value="DBD_Tnp_Mut"/>
    <property type="match status" value="1"/>
</dbReference>
<evidence type="ECO:0000256" key="6">
    <source>
        <dbReference type="SAM" id="Phobius"/>
    </source>
</evidence>
<evidence type="ECO:0000256" key="5">
    <source>
        <dbReference type="SAM" id="MobiDB-lite"/>
    </source>
</evidence>
<accession>A0A2N9HT52</accession>
<dbReference type="InterPro" id="IPR018289">
    <property type="entry name" value="MULE_transposase_dom"/>
</dbReference>
<dbReference type="InterPro" id="IPR007527">
    <property type="entry name" value="Znf_SWIM"/>
</dbReference>
<evidence type="ECO:0000259" key="7">
    <source>
        <dbReference type="PROSITE" id="PS50966"/>
    </source>
</evidence>
<name>A0A2N9HT52_FAGSY</name>
<keyword evidence="6" id="KW-1133">Transmembrane helix</keyword>
<dbReference type="SMART" id="SM00575">
    <property type="entry name" value="ZnF_PMZ"/>
    <property type="match status" value="1"/>
</dbReference>
<feature type="transmembrane region" description="Helical" evidence="6">
    <location>
        <begin position="20"/>
        <end position="37"/>
    </location>
</feature>
<protein>
    <recommendedName>
        <fullName evidence="7">SWIM-type domain-containing protein</fullName>
    </recommendedName>
</protein>
<dbReference type="Pfam" id="PF04434">
    <property type="entry name" value="SWIM"/>
    <property type="match status" value="1"/>
</dbReference>
<feature type="compositionally biased region" description="Basic residues" evidence="5">
    <location>
        <begin position="858"/>
        <end position="868"/>
    </location>
</feature>
<dbReference type="InterPro" id="IPR058594">
    <property type="entry name" value="PB1-like_dom_pln"/>
</dbReference>
<feature type="transmembrane region" description="Helical" evidence="6">
    <location>
        <begin position="44"/>
        <end position="67"/>
    </location>
</feature>
<keyword evidence="1" id="KW-0479">Metal-binding</keyword>
<dbReference type="AlphaFoldDB" id="A0A2N9HT52"/>
<dbReference type="InterPro" id="IPR006564">
    <property type="entry name" value="Znf_PMZ"/>
</dbReference>
<gene>
    <name evidence="8" type="ORF">FSB_LOCUS43374</name>
</gene>
<feature type="region of interest" description="Disordered" evidence="5">
    <location>
        <begin position="814"/>
        <end position="903"/>
    </location>
</feature>
<feature type="compositionally biased region" description="Polar residues" evidence="5">
    <location>
        <begin position="956"/>
        <end position="976"/>
    </location>
</feature>
<evidence type="ECO:0000313" key="8">
    <source>
        <dbReference type="EMBL" id="SPD15492.1"/>
    </source>
</evidence>
<evidence type="ECO:0000256" key="4">
    <source>
        <dbReference type="PROSITE-ProRule" id="PRU00325"/>
    </source>
</evidence>
<dbReference type="InterPro" id="IPR004332">
    <property type="entry name" value="Transposase_MuDR"/>
</dbReference>
<evidence type="ECO:0000256" key="3">
    <source>
        <dbReference type="ARBA" id="ARBA00022833"/>
    </source>
</evidence>
<keyword evidence="2 4" id="KW-0863">Zinc-finger</keyword>
<proteinExistence type="predicted"/>
<feature type="region of interest" description="Disordered" evidence="5">
    <location>
        <begin position="917"/>
        <end position="998"/>
    </location>
</feature>
<keyword evidence="3" id="KW-0862">Zinc</keyword>
<organism evidence="8">
    <name type="scientific">Fagus sylvatica</name>
    <name type="common">Beechnut</name>
    <dbReference type="NCBI Taxonomy" id="28930"/>
    <lineage>
        <taxon>Eukaryota</taxon>
        <taxon>Viridiplantae</taxon>
        <taxon>Streptophyta</taxon>
        <taxon>Embryophyta</taxon>
        <taxon>Tracheophyta</taxon>
        <taxon>Spermatophyta</taxon>
        <taxon>Magnoliopsida</taxon>
        <taxon>eudicotyledons</taxon>
        <taxon>Gunneridae</taxon>
        <taxon>Pentapetalae</taxon>
        <taxon>rosids</taxon>
        <taxon>fabids</taxon>
        <taxon>Fagales</taxon>
        <taxon>Fagaceae</taxon>
        <taxon>Fagus</taxon>
    </lineage>
</organism>
<keyword evidence="6" id="KW-0472">Membrane</keyword>
<feature type="region of interest" description="Disordered" evidence="5">
    <location>
        <begin position="270"/>
        <end position="291"/>
    </location>
</feature>
<dbReference type="PANTHER" id="PTHR31973">
    <property type="entry name" value="POLYPROTEIN, PUTATIVE-RELATED"/>
    <property type="match status" value="1"/>
</dbReference>
<dbReference type="GO" id="GO:0008270">
    <property type="term" value="F:zinc ion binding"/>
    <property type="evidence" value="ECO:0007669"/>
    <property type="project" value="UniProtKB-KW"/>
</dbReference>
<dbReference type="PANTHER" id="PTHR31973:SF187">
    <property type="entry name" value="MUTATOR TRANSPOSASE MUDRA PROTEIN"/>
    <property type="match status" value="1"/>
</dbReference>
<keyword evidence="6" id="KW-0812">Transmembrane</keyword>